<dbReference type="EMBL" id="JAWXYG010000001">
    <property type="protein sequence ID" value="KAK4283743.1"/>
    <property type="molecule type" value="Genomic_DNA"/>
</dbReference>
<comment type="similarity">
    <text evidence="1">Belongs to the PPR family. P subfamily.</text>
</comment>
<feature type="repeat" description="PPR" evidence="3">
    <location>
        <begin position="293"/>
        <end position="327"/>
    </location>
</feature>
<dbReference type="InterPro" id="IPR002885">
    <property type="entry name" value="PPR_rpt"/>
</dbReference>
<reference evidence="4" key="1">
    <citation type="submission" date="2023-10" db="EMBL/GenBank/DDBJ databases">
        <title>Chromosome-level genome of the transformable northern wattle, Acacia crassicarpa.</title>
        <authorList>
            <person name="Massaro I."/>
            <person name="Sinha N.R."/>
            <person name="Poethig S."/>
            <person name="Leichty A.R."/>
        </authorList>
    </citation>
    <scope>NUCLEOTIDE SEQUENCE</scope>
    <source>
        <strain evidence="4">Acra3RX</strain>
        <tissue evidence="4">Leaf</tissue>
    </source>
</reference>
<evidence type="ECO:0008006" key="6">
    <source>
        <dbReference type="Google" id="ProtNLM"/>
    </source>
</evidence>
<protein>
    <recommendedName>
        <fullName evidence="6">Pentatricopeptide repeat-containing protein</fullName>
    </recommendedName>
</protein>
<feature type="repeat" description="PPR" evidence="3">
    <location>
        <begin position="364"/>
        <end position="398"/>
    </location>
</feature>
<evidence type="ECO:0000256" key="3">
    <source>
        <dbReference type="PROSITE-ProRule" id="PRU00708"/>
    </source>
</evidence>
<comment type="caution">
    <text evidence="4">The sequence shown here is derived from an EMBL/GenBank/DDBJ whole genome shotgun (WGS) entry which is preliminary data.</text>
</comment>
<evidence type="ECO:0000256" key="1">
    <source>
        <dbReference type="ARBA" id="ARBA00007626"/>
    </source>
</evidence>
<dbReference type="InterPro" id="IPR011990">
    <property type="entry name" value="TPR-like_helical_dom_sf"/>
</dbReference>
<feature type="repeat" description="PPR" evidence="3">
    <location>
        <begin position="223"/>
        <end position="257"/>
    </location>
</feature>
<dbReference type="PANTHER" id="PTHR47447:SF28">
    <property type="entry name" value="PENTACOTRIPEPTIDE-REPEAT REGION OF PRORP DOMAIN-CONTAINING PROTEIN"/>
    <property type="match status" value="1"/>
</dbReference>
<dbReference type="Pfam" id="PF13041">
    <property type="entry name" value="PPR_2"/>
    <property type="match status" value="3"/>
</dbReference>
<proteinExistence type="inferred from homology"/>
<sequence>MQAACARTFSCMFCQSLKLRNLCSASTSSHLVGARNFQHREQCQGHTRLYDFDLIISKASKGSSSSEDEIFQSLVNDRACDGINVSHNLIEVMLHRFKDNWKSALGIFKWASLHSGIRHSPESYDMMIDILGKMKQWGKLRALLEEMNQRSLITLNTIAKVMRRFAGAGQWEDAVRIFDEIETLGLEKNIESLNLLLDTLCKENKVEQARTILLNLKQHIPPNAYTFNIFVHGWCKVRRVDEANWTMLEMKGHGFRPSMISYTTIIQFYCREQNFDRVYELLDEMQAQDCSPNVITFTGIIFALAKAEKFEEALEMAERMKSIGCKPDTLFFNSLIYTLGRAGRVYDAAHVFKVEMQSAGLTPNTCTYNTMISMFCDHAQQSKAFELLKEMEDSGLCRPNTQSYHPLIKSCFKAGIIDSCLNDILDYMANKHNLCLDISTYTLIIHGLCRADRCEWAYSIFEEMINHGLVPRHGTCRLLLDEVRLKNMYEAADKIEDVMKKLL</sequence>
<keyword evidence="2" id="KW-0677">Repeat</keyword>
<evidence type="ECO:0000313" key="4">
    <source>
        <dbReference type="EMBL" id="KAK4283743.1"/>
    </source>
</evidence>
<dbReference type="Pfam" id="PF12854">
    <property type="entry name" value="PPR_1"/>
    <property type="match status" value="1"/>
</dbReference>
<accession>A0AAE1TG05</accession>
<feature type="repeat" description="PPR" evidence="3">
    <location>
        <begin position="437"/>
        <end position="471"/>
    </location>
</feature>
<feature type="repeat" description="PPR" evidence="3">
    <location>
        <begin position="258"/>
        <end position="292"/>
    </location>
</feature>
<dbReference type="PROSITE" id="PS51375">
    <property type="entry name" value="PPR"/>
    <property type="match status" value="6"/>
</dbReference>
<dbReference type="Gene3D" id="1.25.40.10">
    <property type="entry name" value="Tetratricopeptide repeat domain"/>
    <property type="match status" value="4"/>
</dbReference>
<keyword evidence="5" id="KW-1185">Reference proteome</keyword>
<evidence type="ECO:0000256" key="2">
    <source>
        <dbReference type="ARBA" id="ARBA00022737"/>
    </source>
</evidence>
<feature type="repeat" description="PPR" evidence="3">
    <location>
        <begin position="328"/>
        <end position="363"/>
    </location>
</feature>
<dbReference type="Pfam" id="PF01535">
    <property type="entry name" value="PPR"/>
    <property type="match status" value="2"/>
</dbReference>
<dbReference type="Proteomes" id="UP001293593">
    <property type="component" value="Unassembled WGS sequence"/>
</dbReference>
<dbReference type="PANTHER" id="PTHR47447">
    <property type="entry name" value="OS03G0856100 PROTEIN"/>
    <property type="match status" value="1"/>
</dbReference>
<gene>
    <name evidence="4" type="ORF">QN277_000664</name>
</gene>
<organism evidence="4 5">
    <name type="scientific">Acacia crassicarpa</name>
    <name type="common">northern wattle</name>
    <dbReference type="NCBI Taxonomy" id="499986"/>
    <lineage>
        <taxon>Eukaryota</taxon>
        <taxon>Viridiplantae</taxon>
        <taxon>Streptophyta</taxon>
        <taxon>Embryophyta</taxon>
        <taxon>Tracheophyta</taxon>
        <taxon>Spermatophyta</taxon>
        <taxon>Magnoliopsida</taxon>
        <taxon>eudicotyledons</taxon>
        <taxon>Gunneridae</taxon>
        <taxon>Pentapetalae</taxon>
        <taxon>rosids</taxon>
        <taxon>fabids</taxon>
        <taxon>Fabales</taxon>
        <taxon>Fabaceae</taxon>
        <taxon>Caesalpinioideae</taxon>
        <taxon>mimosoid clade</taxon>
        <taxon>Acacieae</taxon>
        <taxon>Acacia</taxon>
    </lineage>
</organism>
<dbReference type="AlphaFoldDB" id="A0AAE1TG05"/>
<dbReference type="NCBIfam" id="TIGR00756">
    <property type="entry name" value="PPR"/>
    <property type="match status" value="6"/>
</dbReference>
<name>A0AAE1TG05_9FABA</name>
<evidence type="ECO:0000313" key="5">
    <source>
        <dbReference type="Proteomes" id="UP001293593"/>
    </source>
</evidence>